<keyword evidence="4" id="KW-1185">Reference proteome</keyword>
<evidence type="ECO:0000256" key="1">
    <source>
        <dbReference type="SAM" id="Coils"/>
    </source>
</evidence>
<dbReference type="InterPro" id="IPR025014">
    <property type="entry name" value="DUF3958"/>
</dbReference>
<accession>A0A200JCS1</accession>
<dbReference type="Pfam" id="PF13125">
    <property type="entry name" value="DUF3958"/>
    <property type="match status" value="1"/>
</dbReference>
<proteinExistence type="predicted"/>
<gene>
    <name evidence="2" type="ORF">A5889_000481</name>
    <name evidence="3" type="ORF">A5889_003069</name>
</gene>
<reference evidence="3" key="2">
    <citation type="submission" date="2017-05" db="EMBL/GenBank/DDBJ databases">
        <authorList>
            <consortium name="The Broad Institute Genomics Platform"/>
            <consortium name="The Broad Institute Genomic Center for Infectious Diseases"/>
            <person name="Earl A."/>
            <person name="Manson A."/>
            <person name="Schwartman J."/>
            <person name="Gilmore M."/>
            <person name="Abouelleil A."/>
            <person name="Cao P."/>
            <person name="Chapman S."/>
            <person name="Cusick C."/>
            <person name="Shea T."/>
            <person name="Young S."/>
            <person name="Neafsey D."/>
            <person name="Nusbaum C."/>
            <person name="Birren B."/>
        </authorList>
    </citation>
    <scope>NUCLEOTIDE SEQUENCE</scope>
    <source>
        <strain evidence="3">9D6_DIV0238</strain>
    </source>
</reference>
<organism evidence="2">
    <name type="scientific">Candidatus Enterococcus dunnyi</name>
    <dbReference type="NCBI Taxonomy" id="1834192"/>
    <lineage>
        <taxon>Bacteria</taxon>
        <taxon>Bacillati</taxon>
        <taxon>Bacillota</taxon>
        <taxon>Bacilli</taxon>
        <taxon>Lactobacillales</taxon>
        <taxon>Enterococcaceae</taxon>
        <taxon>Enterococcus</taxon>
    </lineage>
</organism>
<dbReference type="AlphaFoldDB" id="A0A200JCS1"/>
<reference evidence="3" key="3">
    <citation type="submission" date="2024-03" db="EMBL/GenBank/DDBJ databases">
        <title>The Genome Sequence of Enterococcus sp. DIV0238c.</title>
        <authorList>
            <consortium name="The Broad Institute Genomics Platform"/>
            <consortium name="The Broad Institute Microbial Omics Core"/>
            <consortium name="The Broad Institute Genomic Center for Infectious Diseases"/>
            <person name="Earl A."/>
            <person name="Manson A."/>
            <person name="Gilmore M."/>
            <person name="Schwartman J."/>
            <person name="Shea T."/>
            <person name="Abouelleil A."/>
            <person name="Cao P."/>
            <person name="Chapman S."/>
            <person name="Cusick C."/>
            <person name="Young S."/>
            <person name="Neafsey D."/>
            <person name="Nusbaum C."/>
            <person name="Birren B."/>
        </authorList>
    </citation>
    <scope>NUCLEOTIDE SEQUENCE</scope>
    <source>
        <strain evidence="3">9D6_DIV0238</strain>
    </source>
</reference>
<protein>
    <submittedName>
        <fullName evidence="2">Uncharacterized protein</fullName>
    </submittedName>
</protein>
<name>A0A200JCS1_9ENTE</name>
<dbReference type="EMBL" id="NIBQ01000001">
    <property type="protein sequence ID" value="OUZ35006.1"/>
    <property type="molecule type" value="Genomic_DNA"/>
</dbReference>
<feature type="coiled-coil region" evidence="1">
    <location>
        <begin position="82"/>
        <end position="116"/>
    </location>
</feature>
<dbReference type="RefSeq" id="WP_087639663.1">
    <property type="nucleotide sequence ID" value="NZ_CP147246.1"/>
</dbReference>
<sequence length="122" mass="14688">MSEEKKKDSLDEMIMLNRELQTVTDELDKNKKQIEKLEEADDITQQIYKENTDILDELAYYWKGDKANRFLYTAYEENEYDHKRAMNALDKAQYELEQEQKSLVKKEENLVDKQIKLRQESS</sequence>
<keyword evidence="1" id="KW-0175">Coiled coil</keyword>
<dbReference type="EMBL" id="CP147246">
    <property type="protein sequence ID" value="WYJ95521.1"/>
    <property type="molecule type" value="Genomic_DNA"/>
</dbReference>
<dbReference type="Proteomes" id="UP000196151">
    <property type="component" value="Chromosome"/>
</dbReference>
<evidence type="ECO:0000313" key="4">
    <source>
        <dbReference type="Proteomes" id="UP000196151"/>
    </source>
</evidence>
<feature type="coiled-coil region" evidence="1">
    <location>
        <begin position="13"/>
        <end position="40"/>
    </location>
</feature>
<evidence type="ECO:0000313" key="2">
    <source>
        <dbReference type="EMBL" id="OUZ35006.1"/>
    </source>
</evidence>
<evidence type="ECO:0000313" key="3">
    <source>
        <dbReference type="EMBL" id="WYJ95521.1"/>
    </source>
</evidence>
<reference evidence="2" key="1">
    <citation type="submission" date="2017-05" db="EMBL/GenBank/DDBJ databases">
        <title>The Genome Sequence of Enterococcus sp. 9D6_DIV0238.</title>
        <authorList>
            <consortium name="The Broad Institute Genomics Platform"/>
            <consortium name="The Broad Institute Genomic Center for Infectious Diseases"/>
            <person name="Earl A."/>
            <person name="Manson A."/>
            <person name="Schwartman J."/>
            <person name="Gilmore M."/>
            <person name="Abouelleil A."/>
            <person name="Cao P."/>
            <person name="Chapman S."/>
            <person name="Cusick C."/>
            <person name="Shea T."/>
            <person name="Young S."/>
            <person name="Neafsey D."/>
            <person name="Nusbaum C."/>
            <person name="Birren B."/>
        </authorList>
    </citation>
    <scope>NUCLEOTIDE SEQUENCE [LARGE SCALE GENOMIC DNA]</scope>
    <source>
        <strain evidence="2">9D6_DIV0238</strain>
    </source>
</reference>